<dbReference type="WBParaSite" id="PSAMB.scaffold1144size35332.g11190.t1">
    <property type="protein sequence ID" value="PSAMB.scaffold1144size35332.g11190.t1"/>
    <property type="gene ID" value="PSAMB.scaffold1144size35332.g11190"/>
</dbReference>
<dbReference type="Pfam" id="PF00012">
    <property type="entry name" value="HSP70"/>
    <property type="match status" value="1"/>
</dbReference>
<keyword evidence="7" id="KW-0143">Chaperone</keyword>
<accession>A0A914UNT2</accession>
<evidence type="ECO:0000256" key="2">
    <source>
        <dbReference type="ARBA" id="ARBA00007381"/>
    </source>
</evidence>
<dbReference type="Proteomes" id="UP000887566">
    <property type="component" value="Unplaced"/>
</dbReference>
<sequence>MNLLVSLAVIALSAYLPFSDAALAAMSIDLGSQFMKIGLVKPGMPMEIVLNRESHRKTHSIVAIKGEERAFSDAAAAAGIRTPDQTYMHLVDLLGKKFDNPIVHLHQKRFPFYKTRPDDNRGTVMFETKSGEHYSPETLIAMILSEARKMTEKFAEQPVKDVVITVPPYFNQAERRAMAAAAELAGLNLLQLVNDNTAAGLNYGVFRMKEFTEKSQTLLIFDMGATKTTATIFEYQIVKDKSSSEKYPQMTTLGVGYDRTLGGLEMSLRMRDHLLKALREAKKFNVEVADSPRAMAKLFKEAERIKQVLSANVDHIAQIENVHEDYDFRLKVTREELIAMNEDLFERVKQPVLDALKMAEMSVDQVDQVVLLGAGTRVPKVQEKLQAALGGKELAKFLNTDEAIAMGAVYQAAHLSKGFKVKKFVAKEINLFPIQVDFKKQAEKEEEEVDKPRIIHRVIYGHKAPYPAKKMLTFAKHTKDFEFALNYGDLKFLSAEQLSHFGELNISRVDLTGIAEAIAANEGEGVEFKGVKAHFRLDDSGIIHVEATEVVIERPVKEEESAFASIAGKISGFFSGKEAEKDGEDKDKKDEKQPAEGEEKKEEKVEKEEAKKEETDAPTREDKKEEADKDKKDKKMKKDKKEEKSSKSDDSPKADNTTETANKTVEVKPQTVKVPLKVEESSMDIVNMTDSERKAARKRLSDFDNAEAEKAKREGAQNALEAFVYDMGDKLEQEEYQSLSTEEEREEINKQLNIVREWMDGETGPDTKTEEFEERLKTLKTATKEVFYRRDQATDRPRAVEAITQMLNHSSTFLRGIRNLTADLQIFTETEMNVLEKLVNESQAWWDEKREEQEKLKGHEKPAYTITDVAEKVKALDREMKYLLNKAKYAKPPKAKNTTTTSNATKEETGETTEKGEKEAADSDAKTDSATEDAEQKTEEDEQKTEESPETPEEQTEEQDAGDKTKRATDEEPTDEHLEL</sequence>
<dbReference type="CDD" id="cd10230">
    <property type="entry name" value="ASKHA_NBD_HSP70_HYOU1"/>
    <property type="match status" value="1"/>
</dbReference>
<evidence type="ECO:0000256" key="9">
    <source>
        <dbReference type="SAM" id="MobiDB-lite"/>
    </source>
</evidence>
<comment type="subcellular location">
    <subcellularLocation>
        <location evidence="1">Endoplasmic reticulum lumen</location>
    </subcellularLocation>
</comment>
<keyword evidence="5" id="KW-0256">Endoplasmic reticulum</keyword>
<dbReference type="InterPro" id="IPR043129">
    <property type="entry name" value="ATPase_NBD"/>
</dbReference>
<feature type="compositionally biased region" description="Basic and acidic residues" evidence="9">
    <location>
        <begin position="577"/>
        <end position="633"/>
    </location>
</feature>
<dbReference type="GO" id="GO:0034663">
    <property type="term" value="C:endoplasmic reticulum chaperone complex"/>
    <property type="evidence" value="ECO:0007669"/>
    <property type="project" value="TreeGrafter"/>
</dbReference>
<evidence type="ECO:0000256" key="4">
    <source>
        <dbReference type="ARBA" id="ARBA00022741"/>
    </source>
</evidence>
<evidence type="ECO:0000256" key="3">
    <source>
        <dbReference type="ARBA" id="ARBA00022729"/>
    </source>
</evidence>
<feature type="compositionally biased region" description="Low complexity" evidence="9">
    <location>
        <begin position="895"/>
        <end position="904"/>
    </location>
</feature>
<feature type="compositionally biased region" description="Basic and acidic residues" evidence="9">
    <location>
        <begin position="639"/>
        <end position="653"/>
    </location>
</feature>
<dbReference type="SUPFAM" id="SSF100934">
    <property type="entry name" value="Heat shock protein 70kD (HSP70), C-terminal subdomain"/>
    <property type="match status" value="1"/>
</dbReference>
<keyword evidence="4" id="KW-0547">Nucleotide-binding</keyword>
<keyword evidence="3 10" id="KW-0732">Signal</keyword>
<evidence type="ECO:0000313" key="11">
    <source>
        <dbReference type="Proteomes" id="UP000887566"/>
    </source>
</evidence>
<dbReference type="Gene3D" id="1.20.1270.10">
    <property type="match status" value="1"/>
</dbReference>
<feature type="region of interest" description="Disordered" evidence="9">
    <location>
        <begin position="576"/>
        <end position="675"/>
    </location>
</feature>
<reference evidence="12" key="1">
    <citation type="submission" date="2022-11" db="UniProtKB">
        <authorList>
            <consortium name="WormBaseParasite"/>
        </authorList>
    </citation>
    <scope>IDENTIFICATION</scope>
</reference>
<feature type="chain" id="PRO_5036697990" description="Hypoxia up-regulated protein 1" evidence="10">
    <location>
        <begin position="22"/>
        <end position="980"/>
    </location>
</feature>
<comment type="similarity">
    <text evidence="2">Belongs to the heat shock protein 70 family.</text>
</comment>
<protein>
    <recommendedName>
        <fullName evidence="8">Hypoxia up-regulated protein 1</fullName>
    </recommendedName>
</protein>
<evidence type="ECO:0000256" key="6">
    <source>
        <dbReference type="ARBA" id="ARBA00022840"/>
    </source>
</evidence>
<feature type="signal peptide" evidence="10">
    <location>
        <begin position="1"/>
        <end position="21"/>
    </location>
</feature>
<name>A0A914UNT2_9BILA</name>
<dbReference type="FunFam" id="3.30.30.30:FF:000004">
    <property type="entry name" value="hypoxia up-regulated protein 1"/>
    <property type="match status" value="1"/>
</dbReference>
<evidence type="ECO:0000256" key="10">
    <source>
        <dbReference type="SAM" id="SignalP"/>
    </source>
</evidence>
<evidence type="ECO:0000256" key="5">
    <source>
        <dbReference type="ARBA" id="ARBA00022824"/>
    </source>
</evidence>
<keyword evidence="6" id="KW-0067">ATP-binding</keyword>
<feature type="compositionally biased region" description="Basic and acidic residues" evidence="9">
    <location>
        <begin position="905"/>
        <end position="937"/>
    </location>
</feature>
<organism evidence="11 12">
    <name type="scientific">Plectus sambesii</name>
    <dbReference type="NCBI Taxonomy" id="2011161"/>
    <lineage>
        <taxon>Eukaryota</taxon>
        <taxon>Metazoa</taxon>
        <taxon>Ecdysozoa</taxon>
        <taxon>Nematoda</taxon>
        <taxon>Chromadorea</taxon>
        <taxon>Plectida</taxon>
        <taxon>Plectina</taxon>
        <taxon>Plectoidea</taxon>
        <taxon>Plectidae</taxon>
        <taxon>Plectus</taxon>
    </lineage>
</organism>
<dbReference type="PANTHER" id="PTHR45639:SF3">
    <property type="entry name" value="HYPOXIA UP-REGULATED PROTEIN 1"/>
    <property type="match status" value="1"/>
</dbReference>
<dbReference type="GO" id="GO:0030968">
    <property type="term" value="P:endoplasmic reticulum unfolded protein response"/>
    <property type="evidence" value="ECO:0007669"/>
    <property type="project" value="TreeGrafter"/>
</dbReference>
<evidence type="ECO:0000256" key="7">
    <source>
        <dbReference type="ARBA" id="ARBA00023186"/>
    </source>
</evidence>
<feature type="region of interest" description="Disordered" evidence="9">
    <location>
        <begin position="891"/>
        <end position="980"/>
    </location>
</feature>
<dbReference type="Gene3D" id="3.90.640.10">
    <property type="entry name" value="Actin, Chain A, domain 4"/>
    <property type="match status" value="1"/>
</dbReference>
<dbReference type="Gene3D" id="3.30.420.40">
    <property type="match status" value="2"/>
</dbReference>
<dbReference type="GO" id="GO:0140662">
    <property type="term" value="F:ATP-dependent protein folding chaperone"/>
    <property type="evidence" value="ECO:0007669"/>
    <property type="project" value="InterPro"/>
</dbReference>
<dbReference type="SUPFAM" id="SSF53067">
    <property type="entry name" value="Actin-like ATPase domain"/>
    <property type="match status" value="2"/>
</dbReference>
<dbReference type="InterPro" id="IPR013126">
    <property type="entry name" value="Hsp_70_fam"/>
</dbReference>
<proteinExistence type="inferred from homology"/>
<dbReference type="AlphaFoldDB" id="A0A914UNT2"/>
<dbReference type="InterPro" id="IPR029047">
    <property type="entry name" value="HSP70_peptide-bd_sf"/>
</dbReference>
<evidence type="ECO:0000256" key="1">
    <source>
        <dbReference type="ARBA" id="ARBA00004319"/>
    </source>
</evidence>
<evidence type="ECO:0000256" key="8">
    <source>
        <dbReference type="ARBA" id="ARBA00040503"/>
    </source>
</evidence>
<dbReference type="InterPro" id="IPR029048">
    <property type="entry name" value="HSP70_C_sf"/>
</dbReference>
<dbReference type="PRINTS" id="PR00301">
    <property type="entry name" value="HEATSHOCK70"/>
</dbReference>
<feature type="compositionally biased region" description="Acidic residues" evidence="9">
    <location>
        <begin position="938"/>
        <end position="960"/>
    </location>
</feature>
<evidence type="ECO:0000313" key="12">
    <source>
        <dbReference type="WBParaSite" id="PSAMB.scaffold1144size35332.g11190.t1"/>
    </source>
</evidence>
<dbReference type="GO" id="GO:0005524">
    <property type="term" value="F:ATP binding"/>
    <property type="evidence" value="ECO:0007669"/>
    <property type="project" value="UniProtKB-KW"/>
</dbReference>
<dbReference type="Gene3D" id="2.60.34.10">
    <property type="entry name" value="Substrate Binding Domain Of DNAk, Chain A, domain 1"/>
    <property type="match status" value="1"/>
</dbReference>
<dbReference type="Gene3D" id="3.30.30.30">
    <property type="match status" value="1"/>
</dbReference>
<dbReference type="GO" id="GO:0005788">
    <property type="term" value="C:endoplasmic reticulum lumen"/>
    <property type="evidence" value="ECO:0007669"/>
    <property type="project" value="UniProtKB-SubCell"/>
</dbReference>
<keyword evidence="11" id="KW-1185">Reference proteome</keyword>
<feature type="compositionally biased region" description="Basic and acidic residues" evidence="9">
    <location>
        <begin position="961"/>
        <end position="980"/>
    </location>
</feature>
<dbReference type="PANTHER" id="PTHR45639">
    <property type="entry name" value="HSC70CB, ISOFORM G-RELATED"/>
    <property type="match status" value="1"/>
</dbReference>